<dbReference type="Gene3D" id="1.10.10.60">
    <property type="entry name" value="Homeodomain-like"/>
    <property type="match status" value="1"/>
</dbReference>
<dbReference type="InterPro" id="IPR020449">
    <property type="entry name" value="Tscrpt_reg_AraC-type_HTH"/>
</dbReference>
<dbReference type="PROSITE" id="PS01124">
    <property type="entry name" value="HTH_ARAC_FAMILY_2"/>
    <property type="match status" value="1"/>
</dbReference>
<dbReference type="Gene3D" id="3.30.450.20">
    <property type="entry name" value="PAS domain"/>
    <property type="match status" value="1"/>
</dbReference>
<dbReference type="KEGG" id="smam:Mal15_34490"/>
<feature type="domain" description="HTH araC/xylS-type" evidence="4">
    <location>
        <begin position="146"/>
        <end position="244"/>
    </location>
</feature>
<dbReference type="CDD" id="cd00130">
    <property type="entry name" value="PAS"/>
    <property type="match status" value="1"/>
</dbReference>
<dbReference type="GO" id="GO:0043565">
    <property type="term" value="F:sequence-specific DNA binding"/>
    <property type="evidence" value="ECO:0007669"/>
    <property type="project" value="InterPro"/>
</dbReference>
<dbReference type="PANTHER" id="PTHR46796:SF13">
    <property type="entry name" value="HTH-TYPE TRANSCRIPTIONAL ACTIVATOR RHAS"/>
    <property type="match status" value="1"/>
</dbReference>
<dbReference type="RefSeq" id="WP_147868786.1">
    <property type="nucleotide sequence ID" value="NZ_CP036264.1"/>
</dbReference>
<dbReference type="PANTHER" id="PTHR46796">
    <property type="entry name" value="HTH-TYPE TRANSCRIPTIONAL ACTIVATOR RHAS-RELATED"/>
    <property type="match status" value="1"/>
</dbReference>
<dbReference type="InterPro" id="IPR009057">
    <property type="entry name" value="Homeodomain-like_sf"/>
</dbReference>
<evidence type="ECO:0000313" key="6">
    <source>
        <dbReference type="Proteomes" id="UP000321353"/>
    </source>
</evidence>
<dbReference type="AlphaFoldDB" id="A0A5B9MIE4"/>
<keyword evidence="1" id="KW-0805">Transcription regulation</keyword>
<dbReference type="Proteomes" id="UP000321353">
    <property type="component" value="Chromosome"/>
</dbReference>
<evidence type="ECO:0000256" key="1">
    <source>
        <dbReference type="ARBA" id="ARBA00023015"/>
    </source>
</evidence>
<dbReference type="PRINTS" id="PR00032">
    <property type="entry name" value="HTHARAC"/>
</dbReference>
<accession>A0A5B9MIE4</accession>
<dbReference type="NCBIfam" id="TIGR00229">
    <property type="entry name" value="sensory_box"/>
    <property type="match status" value="1"/>
</dbReference>
<proteinExistence type="predicted"/>
<reference evidence="5 6" key="1">
    <citation type="submission" date="2019-02" db="EMBL/GenBank/DDBJ databases">
        <title>Planctomycetal bacteria perform biofilm scaping via a novel small molecule.</title>
        <authorList>
            <person name="Jeske O."/>
            <person name="Boedeker C."/>
            <person name="Wiegand S."/>
            <person name="Breitling P."/>
            <person name="Kallscheuer N."/>
            <person name="Jogler M."/>
            <person name="Rohde M."/>
            <person name="Petersen J."/>
            <person name="Medema M.H."/>
            <person name="Surup F."/>
            <person name="Jogler C."/>
        </authorList>
    </citation>
    <scope>NUCLEOTIDE SEQUENCE [LARGE SCALE GENOMIC DNA]</scope>
    <source>
        <strain evidence="5 6">Mal15</strain>
    </source>
</reference>
<dbReference type="InterPro" id="IPR035965">
    <property type="entry name" value="PAS-like_dom_sf"/>
</dbReference>
<name>A0A5B9MIE4_9BACT</name>
<dbReference type="SUPFAM" id="SSF55785">
    <property type="entry name" value="PYP-like sensor domain (PAS domain)"/>
    <property type="match status" value="1"/>
</dbReference>
<dbReference type="EMBL" id="CP036264">
    <property type="protein sequence ID" value="QEF99385.1"/>
    <property type="molecule type" value="Genomic_DNA"/>
</dbReference>
<protein>
    <submittedName>
        <fullName evidence="5">HTH-type transcriptional regulator CdhR</fullName>
    </submittedName>
</protein>
<keyword evidence="3" id="KW-0804">Transcription</keyword>
<dbReference type="SMART" id="SM00342">
    <property type="entry name" value="HTH_ARAC"/>
    <property type="match status" value="1"/>
</dbReference>
<evidence type="ECO:0000256" key="3">
    <source>
        <dbReference type="ARBA" id="ARBA00023163"/>
    </source>
</evidence>
<dbReference type="InterPro" id="IPR013656">
    <property type="entry name" value="PAS_4"/>
</dbReference>
<dbReference type="Pfam" id="PF08448">
    <property type="entry name" value="PAS_4"/>
    <property type="match status" value="1"/>
</dbReference>
<keyword evidence="6" id="KW-1185">Reference proteome</keyword>
<dbReference type="InterPro" id="IPR000014">
    <property type="entry name" value="PAS"/>
</dbReference>
<evidence type="ECO:0000313" key="5">
    <source>
        <dbReference type="EMBL" id="QEF99385.1"/>
    </source>
</evidence>
<organism evidence="5 6">
    <name type="scientific">Stieleria maiorica</name>
    <dbReference type="NCBI Taxonomy" id="2795974"/>
    <lineage>
        <taxon>Bacteria</taxon>
        <taxon>Pseudomonadati</taxon>
        <taxon>Planctomycetota</taxon>
        <taxon>Planctomycetia</taxon>
        <taxon>Pirellulales</taxon>
        <taxon>Pirellulaceae</taxon>
        <taxon>Stieleria</taxon>
    </lineage>
</organism>
<dbReference type="GO" id="GO:0003700">
    <property type="term" value="F:DNA-binding transcription factor activity"/>
    <property type="evidence" value="ECO:0007669"/>
    <property type="project" value="InterPro"/>
</dbReference>
<dbReference type="Pfam" id="PF12833">
    <property type="entry name" value="HTH_18"/>
    <property type="match status" value="1"/>
</dbReference>
<gene>
    <name evidence="5" type="primary">cdhR</name>
    <name evidence="5" type="ORF">Mal15_34490</name>
</gene>
<evidence type="ECO:0000256" key="2">
    <source>
        <dbReference type="ARBA" id="ARBA00023125"/>
    </source>
</evidence>
<dbReference type="SUPFAM" id="SSF46689">
    <property type="entry name" value="Homeodomain-like"/>
    <property type="match status" value="2"/>
</dbReference>
<dbReference type="PROSITE" id="PS00041">
    <property type="entry name" value="HTH_ARAC_FAMILY_1"/>
    <property type="match status" value="1"/>
</dbReference>
<evidence type="ECO:0000259" key="4">
    <source>
        <dbReference type="PROSITE" id="PS01124"/>
    </source>
</evidence>
<dbReference type="InterPro" id="IPR018060">
    <property type="entry name" value="HTH_AraC"/>
</dbReference>
<keyword evidence="2" id="KW-0238">DNA-binding</keyword>
<dbReference type="InterPro" id="IPR018062">
    <property type="entry name" value="HTH_AraC-typ_CS"/>
</dbReference>
<sequence>MSNTRTAERFYRRLDPQGQILGLFDLLPSVSFFVKDRRGRFIALNRRGCEYCGVANENDAIGRTDHDFFPKQRADEYRADDLKVMESGREIRNRIESAPEAEGSPRLVMTSKIPLRDRRGNVIGIAGFSRQVEELRSPGGTVAAFADVIAHLHRHYDDPLTTPFLAKMADLSVSQFERRFRKAFGCSVRQYLVRIRVENATKLLTETSQTISQIALATGFYDHAHFSRSFRQLMKVSPSDYRRQFRHES</sequence>
<dbReference type="InterPro" id="IPR050204">
    <property type="entry name" value="AraC_XylS_family_regulators"/>
</dbReference>